<gene>
    <name evidence="1" type="ORF">SAMN02745781_01548</name>
</gene>
<keyword evidence="2" id="KW-1185">Reference proteome</keyword>
<sequence length="59" mass="6920">MNNMKTCMMYLIFDSISCISPDELGKGNLLLSVLLNNVVQIKFLYSVSYIRRYYTFNIK</sequence>
<accession>A0A1M4ZC06</accession>
<name>A0A1M4ZC06_VIBGA</name>
<proteinExistence type="predicted"/>
<reference evidence="2" key="1">
    <citation type="submission" date="2016-11" db="EMBL/GenBank/DDBJ databases">
        <authorList>
            <person name="Varghese N."/>
            <person name="Submissions S."/>
        </authorList>
    </citation>
    <scope>NUCLEOTIDE SEQUENCE [LARGE SCALE GENOMIC DNA]</scope>
    <source>
        <strain evidence="2">DSM 21264</strain>
    </source>
</reference>
<protein>
    <submittedName>
        <fullName evidence="1">Uncharacterized protein</fullName>
    </submittedName>
</protein>
<evidence type="ECO:0000313" key="2">
    <source>
        <dbReference type="Proteomes" id="UP000184159"/>
    </source>
</evidence>
<evidence type="ECO:0000313" key="1">
    <source>
        <dbReference type="EMBL" id="SHF15322.1"/>
    </source>
</evidence>
<dbReference type="EMBL" id="FQUH01000006">
    <property type="protein sequence ID" value="SHF15322.1"/>
    <property type="molecule type" value="Genomic_DNA"/>
</dbReference>
<organism evidence="1 2">
    <name type="scientific">Vibrio gazogenes DSM 21264 = NBRC 103151</name>
    <dbReference type="NCBI Taxonomy" id="1123492"/>
    <lineage>
        <taxon>Bacteria</taxon>
        <taxon>Pseudomonadati</taxon>
        <taxon>Pseudomonadota</taxon>
        <taxon>Gammaproteobacteria</taxon>
        <taxon>Vibrionales</taxon>
        <taxon>Vibrionaceae</taxon>
        <taxon>Vibrio</taxon>
    </lineage>
</organism>
<dbReference type="AlphaFoldDB" id="A0A1M4ZC06"/>
<dbReference type="Proteomes" id="UP000184159">
    <property type="component" value="Unassembled WGS sequence"/>
</dbReference>